<sequence length="123" mass="12807">MPPRRRIPVAAGREAVAQWSALSAAGDVERGLTATAVRFSLEELAAIAPGRSLEVRVPPFGAVQCIEGSVHRRGTPPAVVEMAPDVWLGLVTGAVRWDDAVAAGSVDASGERSDLSDLLPLAL</sequence>
<keyword evidence="3" id="KW-1185">Reference proteome</keyword>
<accession>A0ABP9WJA6</accession>
<dbReference type="SUPFAM" id="SSF55718">
    <property type="entry name" value="SCP-like"/>
    <property type="match status" value="1"/>
</dbReference>
<dbReference type="RefSeq" id="WP_286214279.1">
    <property type="nucleotide sequence ID" value="NZ_AP027736.1"/>
</dbReference>
<feature type="domain" description="Bacterial SCP orthologue" evidence="1">
    <location>
        <begin position="30"/>
        <end position="121"/>
    </location>
</feature>
<dbReference type="InterPro" id="IPR036527">
    <property type="entry name" value="SCP2_sterol-bd_dom_sf"/>
</dbReference>
<evidence type="ECO:0000259" key="1">
    <source>
        <dbReference type="Pfam" id="PF17844"/>
    </source>
</evidence>
<organism evidence="2 3">
    <name type="scientific">Demequina sediminis</name>
    <dbReference type="NCBI Taxonomy" id="1930058"/>
    <lineage>
        <taxon>Bacteria</taxon>
        <taxon>Bacillati</taxon>
        <taxon>Actinomycetota</taxon>
        <taxon>Actinomycetes</taxon>
        <taxon>Micrococcales</taxon>
        <taxon>Demequinaceae</taxon>
        <taxon>Demequina</taxon>
    </lineage>
</organism>
<evidence type="ECO:0000313" key="2">
    <source>
        <dbReference type="EMBL" id="GAA5519917.1"/>
    </source>
</evidence>
<dbReference type="Pfam" id="PF17844">
    <property type="entry name" value="SCP_3"/>
    <property type="match status" value="1"/>
</dbReference>
<dbReference type="Proteomes" id="UP001426770">
    <property type="component" value="Unassembled WGS sequence"/>
</dbReference>
<proteinExistence type="predicted"/>
<name>A0ABP9WJA6_9MICO</name>
<dbReference type="Gene3D" id="3.30.1050.40">
    <property type="match status" value="1"/>
</dbReference>
<reference evidence="2 3" key="1">
    <citation type="submission" date="2024-02" db="EMBL/GenBank/DDBJ databases">
        <title>Lysinimicrobium sediminis NBRC 112286.</title>
        <authorList>
            <person name="Ichikawa N."/>
            <person name="Katano-Makiyama Y."/>
            <person name="Hidaka K."/>
        </authorList>
    </citation>
    <scope>NUCLEOTIDE SEQUENCE [LARGE SCALE GENOMIC DNA]</scope>
    <source>
        <strain evidence="2 3">NBRC 112286</strain>
    </source>
</reference>
<comment type="caution">
    <text evidence="2">The sequence shown here is derived from an EMBL/GenBank/DDBJ whole genome shotgun (WGS) entry which is preliminary data.</text>
</comment>
<dbReference type="InterPro" id="IPR041629">
    <property type="entry name" value="SCP_3"/>
</dbReference>
<evidence type="ECO:0000313" key="3">
    <source>
        <dbReference type="Proteomes" id="UP001426770"/>
    </source>
</evidence>
<protein>
    <recommendedName>
        <fullName evidence="1">Bacterial SCP orthologue domain-containing protein</fullName>
    </recommendedName>
</protein>
<gene>
    <name evidence="2" type="ORF">Lsed01_02375</name>
</gene>
<dbReference type="EMBL" id="BAABRR010000015">
    <property type="protein sequence ID" value="GAA5519917.1"/>
    <property type="molecule type" value="Genomic_DNA"/>
</dbReference>